<comment type="caution">
    <text evidence="2">The sequence shown here is derived from an EMBL/GenBank/DDBJ whole genome shotgun (WGS) entry which is preliminary data.</text>
</comment>
<dbReference type="Pfam" id="PF04404">
    <property type="entry name" value="ERF"/>
    <property type="match status" value="1"/>
</dbReference>
<organism evidence="2 3">
    <name type="scientific">Herbaspirillum chlorophenolicum</name>
    <dbReference type="NCBI Taxonomy" id="211589"/>
    <lineage>
        <taxon>Bacteria</taxon>
        <taxon>Pseudomonadati</taxon>
        <taxon>Pseudomonadota</taxon>
        <taxon>Betaproteobacteria</taxon>
        <taxon>Burkholderiales</taxon>
        <taxon>Oxalobacteraceae</taxon>
        <taxon>Herbaspirillum</taxon>
    </lineage>
</organism>
<accession>A0ABW8F5J7</accession>
<evidence type="ECO:0000256" key="1">
    <source>
        <dbReference type="SAM" id="MobiDB-lite"/>
    </source>
</evidence>
<dbReference type="Proteomes" id="UP001617427">
    <property type="component" value="Unassembled WGS sequence"/>
</dbReference>
<proteinExistence type="predicted"/>
<feature type="compositionally biased region" description="Low complexity" evidence="1">
    <location>
        <begin position="193"/>
        <end position="207"/>
    </location>
</feature>
<dbReference type="EMBL" id="JBIUZV010000024">
    <property type="protein sequence ID" value="MFJ3048561.1"/>
    <property type="molecule type" value="Genomic_DNA"/>
</dbReference>
<protein>
    <submittedName>
        <fullName evidence="2">ERF family protein</fullName>
    </submittedName>
</protein>
<evidence type="ECO:0000313" key="3">
    <source>
        <dbReference type="Proteomes" id="UP001617427"/>
    </source>
</evidence>
<evidence type="ECO:0000313" key="2">
    <source>
        <dbReference type="EMBL" id="MFJ3048561.1"/>
    </source>
</evidence>
<keyword evidence="3" id="KW-1185">Reference proteome</keyword>
<gene>
    <name evidence="2" type="ORF">ACIPEN_22230</name>
</gene>
<dbReference type="InterPro" id="IPR007499">
    <property type="entry name" value="ERF_bacteria_virus"/>
</dbReference>
<dbReference type="RefSeq" id="WP_402703672.1">
    <property type="nucleotide sequence ID" value="NZ_JBIUZV010000024.1"/>
</dbReference>
<feature type="region of interest" description="Disordered" evidence="1">
    <location>
        <begin position="180"/>
        <end position="212"/>
    </location>
</feature>
<sequence length="263" mass="29214">MNAIVQVEQQELQVAPAARSDSQVMMRLIEAAMAKPDFDMVKLQQLLEVKERWDAAEAKKAFAAALTAFKAEPVEIFKRKEVGYKTKEGDFVGYKHAELSDVTDAISPAMAKHQLSFRWDIHQGQNGITVDCIVMHVMGHSEKVTMTGQPDASGKKNAIQQQASTITYLQRYTLLAATGMSTKGEDDDGAGGAEDAQQGQQQAGRQEIGMCTPERFEKNRAAWRELILSKQKTVSQLIAQIETKGKLTEDQKLTIDSWSHEQD</sequence>
<name>A0ABW8F5J7_9BURK</name>
<reference evidence="2 3" key="1">
    <citation type="submission" date="2024-10" db="EMBL/GenBank/DDBJ databases">
        <title>The Natural Products Discovery Center: Release of the First 8490 Sequenced Strains for Exploring Actinobacteria Biosynthetic Diversity.</title>
        <authorList>
            <person name="Kalkreuter E."/>
            <person name="Kautsar S.A."/>
            <person name="Yang D."/>
            <person name="Bader C.D."/>
            <person name="Teijaro C.N."/>
            <person name="Fluegel L."/>
            <person name="Davis C.M."/>
            <person name="Simpson J.R."/>
            <person name="Lauterbach L."/>
            <person name="Steele A.D."/>
            <person name="Gui C."/>
            <person name="Meng S."/>
            <person name="Li G."/>
            <person name="Viehrig K."/>
            <person name="Ye F."/>
            <person name="Su P."/>
            <person name="Kiefer A.F."/>
            <person name="Nichols A."/>
            <person name="Cepeda A.J."/>
            <person name="Yan W."/>
            <person name="Fan B."/>
            <person name="Jiang Y."/>
            <person name="Adhikari A."/>
            <person name="Zheng C.-J."/>
            <person name="Schuster L."/>
            <person name="Cowan T.M."/>
            <person name="Smanski M.J."/>
            <person name="Chevrette M.G."/>
            <person name="De Carvalho L.P.S."/>
            <person name="Shen B."/>
        </authorList>
    </citation>
    <scope>NUCLEOTIDE SEQUENCE [LARGE SCALE GENOMIC DNA]</scope>
    <source>
        <strain evidence="2 3">NPDC087045</strain>
    </source>
</reference>